<organism evidence="3 4">
    <name type="scientific">Acinetobacter baumannii (strain 1295743)</name>
    <dbReference type="NCBI Taxonomy" id="1310613"/>
    <lineage>
        <taxon>Bacteria</taxon>
        <taxon>Pseudomonadati</taxon>
        <taxon>Pseudomonadota</taxon>
        <taxon>Gammaproteobacteria</taxon>
        <taxon>Moraxellales</taxon>
        <taxon>Moraxellaceae</taxon>
        <taxon>Acinetobacter</taxon>
        <taxon>Acinetobacter calcoaceticus/baumannii complex</taxon>
    </lineage>
</organism>
<dbReference type="NCBIfam" id="NF002490">
    <property type="entry name" value="PRK01777.1"/>
    <property type="match status" value="1"/>
</dbReference>
<dbReference type="Pfam" id="PF03658">
    <property type="entry name" value="Ub-RnfH"/>
    <property type="match status" value="1"/>
</dbReference>
<evidence type="ECO:0000313" key="3">
    <source>
        <dbReference type="EMBL" id="EXB05334.1"/>
    </source>
</evidence>
<dbReference type="PANTHER" id="PTHR37483:SF1">
    <property type="entry name" value="UPF0125 PROTEIN RATB"/>
    <property type="match status" value="1"/>
</dbReference>
<accession>A0A009IKS1</accession>
<evidence type="ECO:0000256" key="2">
    <source>
        <dbReference type="HAMAP-Rule" id="MF_00460"/>
    </source>
</evidence>
<name>A0A009IKS1_ACIB9</name>
<dbReference type="Gene3D" id="3.10.20.280">
    <property type="entry name" value="RnfH-like"/>
    <property type="match status" value="1"/>
</dbReference>
<dbReference type="PATRIC" id="fig|1310613.3.peg.2240"/>
<dbReference type="AlphaFoldDB" id="A0A009IKS1"/>
<comment type="caution">
    <text evidence="3">The sequence shown here is derived from an EMBL/GenBank/DDBJ whole genome shotgun (WGS) entry which is preliminary data.</text>
</comment>
<evidence type="ECO:0000256" key="1">
    <source>
        <dbReference type="ARBA" id="ARBA00010645"/>
    </source>
</evidence>
<dbReference type="PANTHER" id="PTHR37483">
    <property type="entry name" value="UPF0125 PROTEIN RATB"/>
    <property type="match status" value="1"/>
</dbReference>
<reference evidence="3 4" key="1">
    <citation type="submission" date="2014-02" db="EMBL/GenBank/DDBJ databases">
        <title>Comparative genomics and transcriptomics to identify genetic mechanisms underlying the emergence of carbapenem resistant Acinetobacter baumannii (CRAb).</title>
        <authorList>
            <person name="Harris A.D."/>
            <person name="Johnson K.J."/>
            <person name="George J."/>
            <person name="Shefchek K."/>
            <person name="Daugherty S.C."/>
            <person name="Parankush S."/>
            <person name="Sadzewicz L."/>
            <person name="Tallon L."/>
            <person name="Sengamalay N."/>
            <person name="Hazen T.H."/>
            <person name="Rasko D.A."/>
        </authorList>
    </citation>
    <scope>NUCLEOTIDE SEQUENCE [LARGE SCALE GENOMIC DNA]</scope>
    <source>
        <strain evidence="3 4">1295743</strain>
    </source>
</reference>
<comment type="similarity">
    <text evidence="1 2">Belongs to the UPF0125 (RnfH) family.</text>
</comment>
<dbReference type="InterPro" id="IPR005346">
    <property type="entry name" value="RnfH"/>
</dbReference>
<proteinExistence type="inferred from homology"/>
<protein>
    <recommendedName>
        <fullName evidence="2">UPF0125 protein J512_2330</fullName>
    </recommendedName>
</protein>
<dbReference type="RefSeq" id="WP_000442590.1">
    <property type="nucleotide sequence ID" value="NZ_JEWH01000028.1"/>
</dbReference>
<dbReference type="InterPro" id="IPR037021">
    <property type="entry name" value="RnfH_sf"/>
</dbReference>
<sequence>MERTQQVWVAFAVPEQQFLISVPFEEGMTAAQAVQASGLSNQVDLPEPLQLGIFGVKVETVAVLHAGDRVEVYRPLTINPKDIRRKRAAKNPVGRYIKGNRFKQSAQ</sequence>
<dbReference type="Proteomes" id="UP000020595">
    <property type="component" value="Unassembled WGS sequence"/>
</dbReference>
<gene>
    <name evidence="3" type="primary">rnfH</name>
    <name evidence="3" type="ORF">J512_2330</name>
</gene>
<dbReference type="SUPFAM" id="SSF54285">
    <property type="entry name" value="MoaD/ThiS"/>
    <property type="match status" value="1"/>
</dbReference>
<evidence type="ECO:0000313" key="4">
    <source>
        <dbReference type="Proteomes" id="UP000020595"/>
    </source>
</evidence>
<dbReference type="EMBL" id="JEWH01000028">
    <property type="protein sequence ID" value="EXB05334.1"/>
    <property type="molecule type" value="Genomic_DNA"/>
</dbReference>
<dbReference type="InterPro" id="IPR016155">
    <property type="entry name" value="Mopterin_synth/thiamin_S_b"/>
</dbReference>
<dbReference type="HAMAP" id="MF_00460">
    <property type="entry name" value="UPF0125_RnfH"/>
    <property type="match status" value="1"/>
</dbReference>